<dbReference type="EMBL" id="CM037616">
    <property type="protein sequence ID" value="KAH7993213.1"/>
    <property type="molecule type" value="Genomic_DNA"/>
</dbReference>
<reference evidence="1" key="1">
    <citation type="submission" date="2021-08" db="EMBL/GenBank/DDBJ databases">
        <title>The first chromosome-level gecko genome reveals the dynamic sex chromosomes of Neotropical dwarf geckos (Sphaerodactylidae: Sphaerodactylus).</title>
        <authorList>
            <person name="Pinto B.J."/>
            <person name="Keating S.E."/>
            <person name="Gamble T."/>
        </authorList>
    </citation>
    <scope>NUCLEOTIDE SEQUENCE</scope>
    <source>
        <strain evidence="1">TG3544</strain>
    </source>
</reference>
<name>A0ACB8EKZ5_9SAUR</name>
<evidence type="ECO:0000313" key="1">
    <source>
        <dbReference type="EMBL" id="KAH7993213.1"/>
    </source>
</evidence>
<proteinExistence type="predicted"/>
<evidence type="ECO:0000313" key="2">
    <source>
        <dbReference type="Proteomes" id="UP000827872"/>
    </source>
</evidence>
<sequence>MELLRLPEVPVLHHGGQLHGGQHHGGQLQPPERLWLCKEINSHNFITSMNQIPTAGFEANVSSKTTDHFIYPDNAKNLPANKFLCLQSSGSAMGSKFSKCRVNWPDSIHQCAYDALPLCGQREGTYSILTRTCALAQFSNKVIVFYIPDKYFSCSSPPAMQVCQLHANMNQDEDLDQDSQINFGAKPH</sequence>
<accession>A0ACB8EKZ5</accession>
<comment type="caution">
    <text evidence="1">The sequence shown here is derived from an EMBL/GenBank/DDBJ whole genome shotgun (WGS) entry which is preliminary data.</text>
</comment>
<dbReference type="Proteomes" id="UP000827872">
    <property type="component" value="Linkage Group LG03"/>
</dbReference>
<organism evidence="1 2">
    <name type="scientific">Sphaerodactylus townsendi</name>
    <dbReference type="NCBI Taxonomy" id="933632"/>
    <lineage>
        <taxon>Eukaryota</taxon>
        <taxon>Metazoa</taxon>
        <taxon>Chordata</taxon>
        <taxon>Craniata</taxon>
        <taxon>Vertebrata</taxon>
        <taxon>Euteleostomi</taxon>
        <taxon>Lepidosauria</taxon>
        <taxon>Squamata</taxon>
        <taxon>Bifurcata</taxon>
        <taxon>Gekkota</taxon>
        <taxon>Sphaerodactylidae</taxon>
        <taxon>Sphaerodactylus</taxon>
    </lineage>
</organism>
<keyword evidence="2" id="KW-1185">Reference proteome</keyword>
<protein>
    <submittedName>
        <fullName evidence="1">Uncharacterized protein</fullName>
    </submittedName>
</protein>
<gene>
    <name evidence="1" type="ORF">K3G42_029832</name>
</gene>